<dbReference type="RefSeq" id="WP_049784492.1">
    <property type="nucleotide sequence ID" value="NZ_CP076686.1"/>
</dbReference>
<protein>
    <submittedName>
        <fullName evidence="1">Uncharacterized protein</fullName>
    </submittedName>
</protein>
<reference evidence="1 2" key="1">
    <citation type="submission" date="2021-06" db="EMBL/GenBank/DDBJ databases">
        <title>Microbial metabolic specificity influences pelagic lipid remineralization.</title>
        <authorList>
            <person name="Behrendt L."/>
            <person name="Hunter J.E."/>
            <person name="Alcolombri U."/>
            <person name="Smriga S."/>
            <person name="Mincer T."/>
            <person name="Lowenstein D.P."/>
            <person name="Peaudecerf F.J."/>
            <person name="Fernandez V.I."/>
            <person name="Fredricks H."/>
            <person name="Almblad H."/>
            <person name="Harrison J.J."/>
            <person name="Stocker R."/>
            <person name="Van Mooy B.A.S."/>
        </authorList>
    </citation>
    <scope>NUCLEOTIDE SEQUENCE [LARGE SCALE GENOMIC DNA]</scope>
    <source>
        <strain evidence="1 2">HP15-B</strain>
    </source>
</reference>
<evidence type="ECO:0000313" key="2">
    <source>
        <dbReference type="Proteomes" id="UP000683442"/>
    </source>
</evidence>
<evidence type="ECO:0000313" key="1">
    <source>
        <dbReference type="EMBL" id="QWV12618.1"/>
    </source>
</evidence>
<organism evidence="1 2">
    <name type="scientific">Marinobacter adhaerens</name>
    <dbReference type="NCBI Taxonomy" id="1033846"/>
    <lineage>
        <taxon>Bacteria</taxon>
        <taxon>Pseudomonadati</taxon>
        <taxon>Pseudomonadota</taxon>
        <taxon>Gammaproteobacteria</taxon>
        <taxon>Pseudomonadales</taxon>
        <taxon>Marinobacteraceae</taxon>
        <taxon>Marinobacter</taxon>
    </lineage>
</organism>
<name>A0ABX8IIK6_9GAMM</name>
<sequence>MPNIEGKKISAKDIPQYTWNADLVDFDGPLLSLFKSEDGEDALFSWLDCSNSRNRWCILPLSRELLGSYLKQETSLLEVFQSLDSFVVFDVTPSHRRTNFTLTNLSDLPQDYIPDPESYLFDEISTDAATALRDEETEEYYLGLDGGMYIDDLSLIPKTYQQLYSFHYGLEHLQRDAVSHSFSRILKGWTGGFSSVNVFTGLRSVIPSIHRVRISELRYNSPGHIKVNLLPKLAEKIESAANYIENEENFRESEQFYKDVYNFFKDHKIAGFEEERNQHERSLTPDTNKEIMAYVDTFFEMMDWTEYQENFKKVHASPLLQLRILLAYYRRLKKLRPYIVRGHLSIGSSLLT</sequence>
<gene>
    <name evidence="1" type="ORF">KQ249_18415</name>
</gene>
<dbReference type="Proteomes" id="UP000683442">
    <property type="component" value="Chromosome"/>
</dbReference>
<dbReference type="EMBL" id="CP076686">
    <property type="protein sequence ID" value="QWV12618.1"/>
    <property type="molecule type" value="Genomic_DNA"/>
</dbReference>
<dbReference type="GeneID" id="78561440"/>
<accession>A0ABX8IIK6</accession>
<keyword evidence="2" id="KW-1185">Reference proteome</keyword>
<proteinExistence type="predicted"/>